<evidence type="ECO:0000256" key="2">
    <source>
        <dbReference type="ARBA" id="ARBA00004644"/>
    </source>
</evidence>
<evidence type="ECO:0000256" key="6">
    <source>
        <dbReference type="ARBA" id="ARBA00022568"/>
    </source>
</evidence>
<evidence type="ECO:0000256" key="11">
    <source>
        <dbReference type="ARBA" id="ARBA00022989"/>
    </source>
</evidence>
<dbReference type="Pfam" id="PF10233">
    <property type="entry name" value="Cg6151-P"/>
    <property type="match status" value="1"/>
</dbReference>
<evidence type="ECO:0000256" key="7">
    <source>
        <dbReference type="ARBA" id="ARBA00022583"/>
    </source>
</evidence>
<dbReference type="InterPro" id="IPR019365">
    <property type="entry name" value="TVP18/Ca-channel_flower"/>
</dbReference>
<keyword evidence="13 19" id="KW-0472">Membrane</keyword>
<comment type="subcellular location">
    <subcellularLocation>
        <location evidence="2">Cytoplasmic vesicle</location>
        <location evidence="2">Secretory vesicle</location>
        <location evidence="2">Synaptic vesicle membrane</location>
        <topology evidence="2">Multi-pass membrane protein</topology>
    </subcellularLocation>
    <subcellularLocation>
        <location evidence="1">Endosome</location>
    </subcellularLocation>
    <subcellularLocation>
        <location evidence="17">Presynaptic cell membrane</location>
    </subcellularLocation>
</comment>
<dbReference type="Proteomes" id="UP000291343">
    <property type="component" value="Unassembled WGS sequence"/>
</dbReference>
<accession>A0A482WL49</accession>
<dbReference type="GO" id="GO:0042734">
    <property type="term" value="C:presynaptic membrane"/>
    <property type="evidence" value="ECO:0007669"/>
    <property type="project" value="UniProtKB-SubCell"/>
</dbReference>
<dbReference type="PANTHER" id="PTHR13314:SF2">
    <property type="entry name" value="CALCIUM CHANNEL FLOWER HOMOLOG"/>
    <property type="match status" value="1"/>
</dbReference>
<organism evidence="20 21">
    <name type="scientific">Laodelphax striatellus</name>
    <name type="common">Small brown planthopper</name>
    <name type="synonym">Delphax striatella</name>
    <dbReference type="NCBI Taxonomy" id="195883"/>
    <lineage>
        <taxon>Eukaryota</taxon>
        <taxon>Metazoa</taxon>
        <taxon>Ecdysozoa</taxon>
        <taxon>Arthropoda</taxon>
        <taxon>Hexapoda</taxon>
        <taxon>Insecta</taxon>
        <taxon>Pterygota</taxon>
        <taxon>Neoptera</taxon>
        <taxon>Paraneoptera</taxon>
        <taxon>Hemiptera</taxon>
        <taxon>Auchenorrhyncha</taxon>
        <taxon>Fulgoroidea</taxon>
        <taxon>Delphacidae</taxon>
        <taxon>Criomorphinae</taxon>
        <taxon>Laodelphax</taxon>
    </lineage>
</organism>
<comment type="subunit">
    <text evidence="18">Homomultimer. Associates with the dally/ magu complex.</text>
</comment>
<evidence type="ECO:0000256" key="15">
    <source>
        <dbReference type="ARBA" id="ARBA00023303"/>
    </source>
</evidence>
<protein>
    <recommendedName>
        <fullName evidence="4">Calcium channel flower</fullName>
    </recommendedName>
</protein>
<keyword evidence="7" id="KW-0254">Endocytosis</keyword>
<evidence type="ECO:0000256" key="4">
    <source>
        <dbReference type="ARBA" id="ARBA00016120"/>
    </source>
</evidence>
<evidence type="ECO:0000256" key="14">
    <source>
        <dbReference type="ARBA" id="ARBA00023273"/>
    </source>
</evidence>
<dbReference type="STRING" id="195883.A0A482WL49"/>
<evidence type="ECO:0000256" key="18">
    <source>
        <dbReference type="ARBA" id="ARBA00046506"/>
    </source>
</evidence>
<keyword evidence="6" id="KW-0109">Calcium transport</keyword>
<evidence type="ECO:0000256" key="16">
    <source>
        <dbReference type="ARBA" id="ARBA00023329"/>
    </source>
</evidence>
<evidence type="ECO:0000256" key="12">
    <source>
        <dbReference type="ARBA" id="ARBA00023065"/>
    </source>
</evidence>
<evidence type="ECO:0000256" key="3">
    <source>
        <dbReference type="ARBA" id="ARBA00010023"/>
    </source>
</evidence>
<dbReference type="GO" id="GO:0006897">
    <property type="term" value="P:endocytosis"/>
    <property type="evidence" value="ECO:0007669"/>
    <property type="project" value="UniProtKB-KW"/>
</dbReference>
<reference evidence="20 21" key="1">
    <citation type="journal article" date="2017" name="Gigascience">
        <title>Genome sequence of the small brown planthopper, Laodelphax striatellus.</title>
        <authorList>
            <person name="Zhu J."/>
            <person name="Jiang F."/>
            <person name="Wang X."/>
            <person name="Yang P."/>
            <person name="Bao Y."/>
            <person name="Zhao W."/>
            <person name="Wang W."/>
            <person name="Lu H."/>
            <person name="Wang Q."/>
            <person name="Cui N."/>
            <person name="Li J."/>
            <person name="Chen X."/>
            <person name="Luo L."/>
            <person name="Yu J."/>
            <person name="Kang L."/>
            <person name="Cui F."/>
        </authorList>
    </citation>
    <scope>NUCLEOTIDE SEQUENCE [LARGE SCALE GENOMIC DNA]</scope>
    <source>
        <strain evidence="20">Lst14</strain>
    </source>
</reference>
<evidence type="ECO:0000256" key="13">
    <source>
        <dbReference type="ARBA" id="ARBA00023136"/>
    </source>
</evidence>
<dbReference type="GO" id="GO:0005768">
    <property type="term" value="C:endosome"/>
    <property type="evidence" value="ECO:0007669"/>
    <property type="project" value="UniProtKB-SubCell"/>
</dbReference>
<keyword evidence="6" id="KW-0106">Calcium</keyword>
<dbReference type="FunCoup" id="A0A482WL49">
    <property type="interactions" value="723"/>
</dbReference>
<feature type="transmembrane region" description="Helical" evidence="19">
    <location>
        <begin position="38"/>
        <end position="57"/>
    </location>
</feature>
<evidence type="ECO:0000313" key="21">
    <source>
        <dbReference type="Proteomes" id="UP000291343"/>
    </source>
</evidence>
<evidence type="ECO:0000256" key="19">
    <source>
        <dbReference type="SAM" id="Phobius"/>
    </source>
</evidence>
<keyword evidence="12" id="KW-0406">Ion transport</keyword>
<keyword evidence="16" id="KW-0968">Cytoplasmic vesicle</keyword>
<evidence type="ECO:0000256" key="10">
    <source>
        <dbReference type="ARBA" id="ARBA00022753"/>
    </source>
</evidence>
<feature type="transmembrane region" description="Helical" evidence="19">
    <location>
        <begin position="69"/>
        <end position="90"/>
    </location>
</feature>
<comment type="similarity">
    <text evidence="3">Belongs to the calcium channel flower family.</text>
</comment>
<dbReference type="GO" id="GO:0005262">
    <property type="term" value="F:calcium channel activity"/>
    <property type="evidence" value="ECO:0007669"/>
    <property type="project" value="UniProtKB-KW"/>
</dbReference>
<dbReference type="OrthoDB" id="9934994at2759"/>
<dbReference type="PANTHER" id="PTHR13314">
    <property type="entry name" value="CALCIUM CHANNEL FLOWER HOMOLOG"/>
    <property type="match status" value="1"/>
</dbReference>
<evidence type="ECO:0000256" key="1">
    <source>
        <dbReference type="ARBA" id="ARBA00004177"/>
    </source>
</evidence>
<keyword evidence="21" id="KW-1185">Reference proteome</keyword>
<dbReference type="EMBL" id="QKKF02033151">
    <property type="protein sequence ID" value="RZF33952.1"/>
    <property type="molecule type" value="Genomic_DNA"/>
</dbReference>
<evidence type="ECO:0000256" key="17">
    <source>
        <dbReference type="ARBA" id="ARBA00034111"/>
    </source>
</evidence>
<comment type="caution">
    <text evidence="20">The sequence shown here is derived from an EMBL/GenBank/DDBJ whole genome shotgun (WGS) entry which is preliminary data.</text>
</comment>
<keyword evidence="8" id="KW-0107">Calcium channel</keyword>
<evidence type="ECO:0000256" key="5">
    <source>
        <dbReference type="ARBA" id="ARBA00022448"/>
    </source>
</evidence>
<proteinExistence type="inferred from homology"/>
<evidence type="ECO:0000313" key="20">
    <source>
        <dbReference type="EMBL" id="RZF33952.1"/>
    </source>
</evidence>
<keyword evidence="10" id="KW-0967">Endosome</keyword>
<name>A0A482WL49_LAOST</name>
<feature type="transmembrane region" description="Helical" evidence="19">
    <location>
        <begin position="102"/>
        <end position="119"/>
    </location>
</feature>
<keyword evidence="11 19" id="KW-1133">Transmembrane helix</keyword>
<dbReference type="InParanoid" id="A0A482WL49"/>
<keyword evidence="14" id="KW-0966">Cell projection</keyword>
<evidence type="ECO:0000256" key="9">
    <source>
        <dbReference type="ARBA" id="ARBA00022692"/>
    </source>
</evidence>
<dbReference type="GO" id="GO:0030672">
    <property type="term" value="C:synaptic vesicle membrane"/>
    <property type="evidence" value="ECO:0007669"/>
    <property type="project" value="UniProtKB-SubCell"/>
</dbReference>
<sequence>MSFAEKLTSLMQRPNEDLVPKDEVPWWMKYAGRGCGTVGGGVAIFLGVWNCLGIIFGDLSCVFGGIWQMVAGFLVIVIEAPCCCFFIEYVQNVSDIVEKRPYWNKGALYCGIALPPFIFCIGLASFFGSGLIFLTGVIYGMMALGKKATAEEMRQNAASAPGIIPPPSQPAPFFSSGTRSNLVENAQPISFTGTPIPPV</sequence>
<gene>
    <name evidence="20" type="ORF">LSTR_LSTR010435</name>
</gene>
<dbReference type="SMART" id="SM01077">
    <property type="entry name" value="Cg6151-P"/>
    <property type="match status" value="1"/>
</dbReference>
<dbReference type="AlphaFoldDB" id="A0A482WL49"/>
<evidence type="ECO:0000256" key="8">
    <source>
        <dbReference type="ARBA" id="ARBA00022673"/>
    </source>
</evidence>
<keyword evidence="9 19" id="KW-0812">Transmembrane</keyword>
<keyword evidence="15" id="KW-0407">Ion channel</keyword>
<keyword evidence="5" id="KW-0813">Transport</keyword>